<reference evidence="2 4" key="2">
    <citation type="journal article" date="2013" name="Nature">
        <title>Insights into bilaterian evolution from three spiralian genomes.</title>
        <authorList>
            <person name="Simakov O."/>
            <person name="Marletaz F."/>
            <person name="Cho S.J."/>
            <person name="Edsinger-Gonzales E."/>
            <person name="Havlak P."/>
            <person name="Hellsten U."/>
            <person name="Kuo D.H."/>
            <person name="Larsson T."/>
            <person name="Lv J."/>
            <person name="Arendt D."/>
            <person name="Savage R."/>
            <person name="Osoegawa K."/>
            <person name="de Jong P."/>
            <person name="Grimwood J."/>
            <person name="Chapman J.A."/>
            <person name="Shapiro H."/>
            <person name="Aerts A."/>
            <person name="Otillar R.P."/>
            <person name="Terry A.Y."/>
            <person name="Boore J.L."/>
            <person name="Grigoriev I.V."/>
            <person name="Lindberg D.R."/>
            <person name="Seaver E.C."/>
            <person name="Weisblat D.A."/>
            <person name="Putnam N.H."/>
            <person name="Rokhsar D.S."/>
        </authorList>
    </citation>
    <scope>NUCLEOTIDE SEQUENCE</scope>
</reference>
<dbReference type="EnsemblMetazoa" id="HelroT191495">
    <property type="protein sequence ID" value="HelroP191495"/>
    <property type="gene ID" value="HelroG191495"/>
</dbReference>
<gene>
    <name evidence="3" type="primary">20211961</name>
    <name evidence="2" type="ORF">HELRODRAFT_191495</name>
</gene>
<keyword evidence="4" id="KW-1185">Reference proteome</keyword>
<feature type="compositionally biased region" description="Low complexity" evidence="1">
    <location>
        <begin position="26"/>
        <end position="42"/>
    </location>
</feature>
<dbReference type="AlphaFoldDB" id="T1FT14"/>
<sequence length="480" mass="52238">MPQPQKQQDSRSSKAGIRHSRRNRKNANSASAASNIAGINISDNTNTSHVTSNDSNNTNASNNIISDNTNNDNSNNASNNISDNNSDNTNNKTSNNISSNIISGNTSKDSSNNASKNIGDNTSDNTSNTISNNTSKNTNTSDSTSNGNMNNSKNTSDNITNNDITNNDITSNNITNTSNNINDNTSNNTSNLISNNTNINDDTSTNINDSTNNSISNDINEKPNDNITNNSTKKSNVAGVADVAATSPPIYRDINELLALANNYTDDTDSKSHLLSPEQLDQVSSAGIFNVEILQAELLDAETHRDLNVNNLSEYVNEEKQILQQVVLCDTPTSESPLHPLFSPQNGFPQFVDTGLISGARSNRTELSHLERIHPSPRSEIVLESEEGPLDLRCISKDIFQLSVDPETVFLPKYEEGVEEEEEIAIEQTDANKSSVSECLKNFKIRQTKEQELEDEDEKVEVGAESTAAEKKVVAELTLH</sequence>
<dbReference type="EMBL" id="KB096411">
    <property type="protein sequence ID" value="ESO04880.1"/>
    <property type="molecule type" value="Genomic_DNA"/>
</dbReference>
<reference evidence="4" key="1">
    <citation type="submission" date="2012-12" db="EMBL/GenBank/DDBJ databases">
        <authorList>
            <person name="Hellsten U."/>
            <person name="Grimwood J."/>
            <person name="Chapman J.A."/>
            <person name="Shapiro H."/>
            <person name="Aerts A."/>
            <person name="Otillar R.P."/>
            <person name="Terry A.Y."/>
            <person name="Boore J.L."/>
            <person name="Simakov O."/>
            <person name="Marletaz F."/>
            <person name="Cho S.-J."/>
            <person name="Edsinger-Gonzales E."/>
            <person name="Havlak P."/>
            <person name="Kuo D.-H."/>
            <person name="Larsson T."/>
            <person name="Lv J."/>
            <person name="Arendt D."/>
            <person name="Savage R."/>
            <person name="Osoegawa K."/>
            <person name="de Jong P."/>
            <person name="Lindberg D.R."/>
            <person name="Seaver E.C."/>
            <person name="Weisblat D.A."/>
            <person name="Putnam N.H."/>
            <person name="Grigoriev I.V."/>
            <person name="Rokhsar D.S."/>
        </authorList>
    </citation>
    <scope>NUCLEOTIDE SEQUENCE</scope>
</reference>
<feature type="compositionally biased region" description="Low complexity" evidence="1">
    <location>
        <begin position="117"/>
        <end position="218"/>
    </location>
</feature>
<dbReference type="CTD" id="20211961"/>
<evidence type="ECO:0000256" key="1">
    <source>
        <dbReference type="SAM" id="MobiDB-lite"/>
    </source>
</evidence>
<evidence type="ECO:0000313" key="3">
    <source>
        <dbReference type="EnsemblMetazoa" id="HelroP191495"/>
    </source>
</evidence>
<dbReference type="Proteomes" id="UP000015101">
    <property type="component" value="Unassembled WGS sequence"/>
</dbReference>
<dbReference type="GeneID" id="20211961"/>
<dbReference type="EMBL" id="AMQM01003959">
    <property type="status" value="NOT_ANNOTATED_CDS"/>
    <property type="molecule type" value="Genomic_DNA"/>
</dbReference>
<dbReference type="KEGG" id="hro:HELRODRAFT_191495"/>
<evidence type="ECO:0000313" key="4">
    <source>
        <dbReference type="Proteomes" id="UP000015101"/>
    </source>
</evidence>
<feature type="compositionally biased region" description="Low complexity" evidence="1">
    <location>
        <begin position="51"/>
        <end position="107"/>
    </location>
</feature>
<accession>T1FT14</accession>
<evidence type="ECO:0000313" key="2">
    <source>
        <dbReference type="EMBL" id="ESO04880.1"/>
    </source>
</evidence>
<protein>
    <submittedName>
        <fullName evidence="2 3">Uncharacterized protein</fullName>
    </submittedName>
</protein>
<organism evidence="3 4">
    <name type="scientific">Helobdella robusta</name>
    <name type="common">Californian leech</name>
    <dbReference type="NCBI Taxonomy" id="6412"/>
    <lineage>
        <taxon>Eukaryota</taxon>
        <taxon>Metazoa</taxon>
        <taxon>Spiralia</taxon>
        <taxon>Lophotrochozoa</taxon>
        <taxon>Annelida</taxon>
        <taxon>Clitellata</taxon>
        <taxon>Hirudinea</taxon>
        <taxon>Rhynchobdellida</taxon>
        <taxon>Glossiphoniidae</taxon>
        <taxon>Helobdella</taxon>
    </lineage>
</organism>
<feature type="region of interest" description="Disordered" evidence="1">
    <location>
        <begin position="1"/>
        <end position="233"/>
    </location>
</feature>
<feature type="compositionally biased region" description="Basic residues" evidence="1">
    <location>
        <begin position="16"/>
        <end position="25"/>
    </location>
</feature>
<dbReference type="HOGENOM" id="CLU_568953_0_0_1"/>
<dbReference type="RefSeq" id="XP_009016813.1">
    <property type="nucleotide sequence ID" value="XM_009018565.1"/>
</dbReference>
<name>T1FT14_HELRO</name>
<reference evidence="3" key="3">
    <citation type="submission" date="2015-06" db="UniProtKB">
        <authorList>
            <consortium name="EnsemblMetazoa"/>
        </authorList>
    </citation>
    <scope>IDENTIFICATION</scope>
</reference>
<proteinExistence type="predicted"/>
<dbReference type="InParanoid" id="T1FT14"/>